<dbReference type="Pfam" id="PF00326">
    <property type="entry name" value="Peptidase_S9"/>
    <property type="match status" value="1"/>
</dbReference>
<dbReference type="Proteomes" id="UP000653797">
    <property type="component" value="Unassembled WGS sequence"/>
</dbReference>
<evidence type="ECO:0000313" key="5">
    <source>
        <dbReference type="Proteomes" id="UP000653797"/>
    </source>
</evidence>
<accession>A0A927B659</accession>
<dbReference type="GO" id="GO:0008236">
    <property type="term" value="F:serine-type peptidase activity"/>
    <property type="evidence" value="ECO:0007669"/>
    <property type="project" value="InterPro"/>
</dbReference>
<reference evidence="4" key="1">
    <citation type="submission" date="2020-09" db="EMBL/GenBank/DDBJ databases">
        <authorList>
            <person name="Kim M.K."/>
        </authorList>
    </citation>
    <scope>NUCLEOTIDE SEQUENCE</scope>
    <source>
        <strain evidence="4">BT704</strain>
    </source>
</reference>
<dbReference type="InterPro" id="IPR050278">
    <property type="entry name" value="Serine_Prot_S9B/DPPIV"/>
</dbReference>
<comment type="caution">
    <text evidence="4">The sequence shown here is derived from an EMBL/GenBank/DDBJ whole genome shotgun (WGS) entry which is preliminary data.</text>
</comment>
<sequence>MHKLFFAGIGFALIVSAQAQQRNTLTTKDYDQAQRFVSTNAEQLVDHGSVRPNWLPSERFWYRDLTAKGSEFILVDPAKGTRSAAFDHQKLTSALSAATGKTYDASMLPFQSFSFSPDAKSISFQTGGKWWNYDLQSNQITAGTAPKQPVQEAGDGGRPPRGEAAGLEVLSPDKKKAAYIKDYNLWVRDVPTGKQTQLTTDGIKDFGYATDNAGWKSSDRAILTWSPDSKKIATFRQDQRNVSDMYLVTTNVGKPTLKQWKYPLPGDKDVATIQRVIIEVDNPKVIQLQIPPDPHRATLSDDIASSGTFDDVNWNDDGSKLAFVSTSRDHKQEKIRLADAATGTVREVFEETVPTQYESGWGAINWRYLDKTNEFIWFSERDNWGHLYLYDASTGKVKNQITKGDWLVTRLLKVDEKNRVLYFMANGRQAVNPYFSQFCKVGFDGKNLTVLTPEEGNHQVSISPSGAYFVDTYSKPDVPPVIVLRNKDGKIITTLEKMDISRLTATGWQPPTPITVKAHDGKTDIYGLMYKPTQLDPSKEYPIVNYIYPGPQGGSVGNWSFSAARRDNQALAELGFIVVEIEGTSNPLRSKSFHDMSYGNMAENTLPDQIGGIRQLAQKYTYMDTSRVGIWGHSGGGFATATAMFRHPDFFKVGISESGNHDNRNYEDDWGERYNGLAANSDYEAQANQNYAKNLKGKLMLAHGMMDNNVPPYNTLLVVEALEKANKDYDLVIFPNSAHAFGSYSSYMMRRRWDYFVKNLLGAEPPKEYQIELKPDPRNRVNQ</sequence>
<evidence type="ECO:0000259" key="3">
    <source>
        <dbReference type="Pfam" id="PF00930"/>
    </source>
</evidence>
<feature type="domain" description="Dipeptidylpeptidase IV N-terminal" evidence="3">
    <location>
        <begin position="126"/>
        <end position="480"/>
    </location>
</feature>
<evidence type="ECO:0000256" key="1">
    <source>
        <dbReference type="SAM" id="MobiDB-lite"/>
    </source>
</evidence>
<dbReference type="EMBL" id="JACXAA010000010">
    <property type="protein sequence ID" value="MBD2755907.1"/>
    <property type="molecule type" value="Genomic_DNA"/>
</dbReference>
<dbReference type="InterPro" id="IPR029058">
    <property type="entry name" value="AB_hydrolase_fold"/>
</dbReference>
<evidence type="ECO:0000259" key="2">
    <source>
        <dbReference type="Pfam" id="PF00326"/>
    </source>
</evidence>
<keyword evidence="5" id="KW-1185">Reference proteome</keyword>
<gene>
    <name evidence="4" type="ORF">IC230_23610</name>
</gene>
<dbReference type="SUPFAM" id="SSF82171">
    <property type="entry name" value="DPP6 N-terminal domain-like"/>
    <property type="match status" value="1"/>
</dbReference>
<dbReference type="PANTHER" id="PTHR11731:SF118">
    <property type="entry name" value="BLR1971 PROTEIN"/>
    <property type="match status" value="1"/>
</dbReference>
<feature type="region of interest" description="Disordered" evidence="1">
    <location>
        <begin position="144"/>
        <end position="165"/>
    </location>
</feature>
<dbReference type="GO" id="GO:0006508">
    <property type="term" value="P:proteolysis"/>
    <property type="evidence" value="ECO:0007669"/>
    <property type="project" value="InterPro"/>
</dbReference>
<dbReference type="SUPFAM" id="SSF53474">
    <property type="entry name" value="alpha/beta-Hydrolases"/>
    <property type="match status" value="1"/>
</dbReference>
<dbReference type="Gene3D" id="3.40.50.1820">
    <property type="entry name" value="alpha/beta hydrolase"/>
    <property type="match status" value="1"/>
</dbReference>
<dbReference type="AlphaFoldDB" id="A0A927B659"/>
<dbReference type="RefSeq" id="WP_191041534.1">
    <property type="nucleotide sequence ID" value="NZ_JACXAA010000010.1"/>
</dbReference>
<feature type="domain" description="Peptidase S9 prolyl oligopeptidase catalytic" evidence="2">
    <location>
        <begin position="567"/>
        <end position="760"/>
    </location>
</feature>
<dbReference type="InterPro" id="IPR002469">
    <property type="entry name" value="Peptidase_S9B_N"/>
</dbReference>
<protein>
    <submittedName>
        <fullName evidence="4">DPP IV N-terminal domain-containing protein</fullName>
    </submittedName>
</protein>
<dbReference type="Gene3D" id="2.140.10.30">
    <property type="entry name" value="Dipeptidylpeptidase IV, N-terminal domain"/>
    <property type="match status" value="1"/>
</dbReference>
<organism evidence="4 5">
    <name type="scientific">Spirosoma validum</name>
    <dbReference type="NCBI Taxonomy" id="2771355"/>
    <lineage>
        <taxon>Bacteria</taxon>
        <taxon>Pseudomonadati</taxon>
        <taxon>Bacteroidota</taxon>
        <taxon>Cytophagia</taxon>
        <taxon>Cytophagales</taxon>
        <taxon>Cytophagaceae</taxon>
        <taxon>Spirosoma</taxon>
    </lineage>
</organism>
<dbReference type="Pfam" id="PF00930">
    <property type="entry name" value="DPPIV_N"/>
    <property type="match status" value="1"/>
</dbReference>
<proteinExistence type="predicted"/>
<name>A0A927B659_9BACT</name>
<dbReference type="InterPro" id="IPR001375">
    <property type="entry name" value="Peptidase_S9_cat"/>
</dbReference>
<evidence type="ECO:0000313" key="4">
    <source>
        <dbReference type="EMBL" id="MBD2755907.1"/>
    </source>
</evidence>
<dbReference type="PANTHER" id="PTHR11731">
    <property type="entry name" value="PROTEASE FAMILY S9B,C DIPEPTIDYL-PEPTIDASE IV-RELATED"/>
    <property type="match status" value="1"/>
</dbReference>